<dbReference type="SMART" id="SM00479">
    <property type="entry name" value="EXOIII"/>
    <property type="match status" value="1"/>
</dbReference>
<dbReference type="NCBIfam" id="NF005905">
    <property type="entry name" value="PRK07883.1-3"/>
    <property type="match status" value="1"/>
</dbReference>
<proteinExistence type="predicted"/>
<dbReference type="Proteomes" id="UP000679690">
    <property type="component" value="Unassembled WGS sequence"/>
</dbReference>
<evidence type="ECO:0000259" key="2">
    <source>
        <dbReference type="PROSITE" id="PS50164"/>
    </source>
</evidence>
<dbReference type="CDD" id="cd06127">
    <property type="entry name" value="DEDDh"/>
    <property type="match status" value="1"/>
</dbReference>
<dbReference type="InterPro" id="IPR006054">
    <property type="entry name" value="DnaQ"/>
</dbReference>
<dbReference type="SMART" id="SM00465">
    <property type="entry name" value="GIYc"/>
    <property type="match status" value="1"/>
</dbReference>
<dbReference type="InterPro" id="IPR047296">
    <property type="entry name" value="GIY-YIG_UvrC_Cho"/>
</dbReference>
<dbReference type="InterPro" id="IPR036397">
    <property type="entry name" value="RNaseH_sf"/>
</dbReference>
<keyword evidence="3" id="KW-0269">Exonuclease</keyword>
<sequence>MTQPAYVQGTLDTLLSADGSVDPAALSLADTTFVVLDLETTGGAPDGAGITEIGAVKVRAGERLGEFATLVNPGAALPPFITVLTGITEAMLRPAPPIETVLPSLLEFLRGAVLVAHNAPYDVGFLKAACARHGYPWPNPRVLDTAALARRALTRDEVPNRKLGTLAHFFRSTVQPNHRALDDAKATVDVLHGLIERLGSFQVHTLGDAVEFARAVTPAQRRQRHLADGLPHVPGVYLFRAADDRPLYVGTSKDIATRVRSYFTAGEKRARISEMLTAAVRVEAVECAHPLEAEVRELRLIAAHAPPYNRRSKFPERVVWLKLTAEAFPRLSVVRKLTEDGATYLGPFSSRRTAELAAAGVYDAVPLRQCNHKLSLRSRTPACALAELGRCPAPCEHEITPEEYETRAALPFRTATSGDPGPVVDAILARIDTLADRQRYEEAAVVRSRLIALLRALVRMQRLEALTRLEEIVAARRDDRGGWEISVIRHGRLAAAATSPPREHPRPTLDAARLTAETVLPGPGPAPAATAEESERILAWLERPDTRLVETSGDWVSPVRGAARFTALLTRAEAAASHQDSSVRLSVSDRSDDARSHRL</sequence>
<name>A0ABS3UIB7_9ACTN</name>
<dbReference type="Gene3D" id="3.30.420.10">
    <property type="entry name" value="Ribonuclease H-like superfamily/Ribonuclease H"/>
    <property type="match status" value="1"/>
</dbReference>
<comment type="caution">
    <text evidence="3">The sequence shown here is derived from an EMBL/GenBank/DDBJ whole genome shotgun (WGS) entry which is preliminary data.</text>
</comment>
<dbReference type="Pfam" id="PF00929">
    <property type="entry name" value="RNase_T"/>
    <property type="match status" value="1"/>
</dbReference>
<dbReference type="PANTHER" id="PTHR30562:SF1">
    <property type="entry name" value="UVRABC SYSTEM PROTEIN C"/>
    <property type="match status" value="1"/>
</dbReference>
<dbReference type="NCBIfam" id="NF005907">
    <property type="entry name" value="PRK07883.1-5"/>
    <property type="match status" value="1"/>
</dbReference>
<feature type="compositionally biased region" description="Basic and acidic residues" evidence="1">
    <location>
        <begin position="587"/>
        <end position="599"/>
    </location>
</feature>
<dbReference type="PROSITE" id="PS50164">
    <property type="entry name" value="GIY_YIG"/>
    <property type="match status" value="1"/>
</dbReference>
<dbReference type="Pfam" id="PF01541">
    <property type="entry name" value="GIY-YIG"/>
    <property type="match status" value="1"/>
</dbReference>
<keyword evidence="3" id="KW-0540">Nuclease</keyword>
<dbReference type="InterPro" id="IPR000305">
    <property type="entry name" value="GIY-YIG_endonuc"/>
</dbReference>
<feature type="domain" description="GIY-YIG" evidence="2">
    <location>
        <begin position="232"/>
        <end position="310"/>
    </location>
</feature>
<evidence type="ECO:0000313" key="4">
    <source>
        <dbReference type="Proteomes" id="UP000679690"/>
    </source>
</evidence>
<dbReference type="SUPFAM" id="SSF82771">
    <property type="entry name" value="GIY-YIG endonuclease"/>
    <property type="match status" value="1"/>
</dbReference>
<dbReference type="SUPFAM" id="SSF53098">
    <property type="entry name" value="Ribonuclease H-like"/>
    <property type="match status" value="1"/>
</dbReference>
<dbReference type="CDD" id="cd10434">
    <property type="entry name" value="GIY-YIG_UvrC_Cho"/>
    <property type="match status" value="1"/>
</dbReference>
<dbReference type="Gene3D" id="3.40.1440.10">
    <property type="entry name" value="GIY-YIG endonuclease"/>
    <property type="match status" value="1"/>
</dbReference>
<keyword evidence="4" id="KW-1185">Reference proteome</keyword>
<accession>A0ABS3UIB7</accession>
<evidence type="ECO:0000256" key="1">
    <source>
        <dbReference type="SAM" id="MobiDB-lite"/>
    </source>
</evidence>
<dbReference type="RefSeq" id="WP_208467669.1">
    <property type="nucleotide sequence ID" value="NZ_JAGFNS010000007.1"/>
</dbReference>
<keyword evidence="3" id="KW-0378">Hydrolase</keyword>
<protein>
    <submittedName>
        <fullName evidence="3">DEDD exonuclease domain-containing protein</fullName>
    </submittedName>
</protein>
<dbReference type="GO" id="GO:0004527">
    <property type="term" value="F:exonuclease activity"/>
    <property type="evidence" value="ECO:0007669"/>
    <property type="project" value="UniProtKB-KW"/>
</dbReference>
<dbReference type="InterPro" id="IPR013520">
    <property type="entry name" value="Ribonucl_H"/>
</dbReference>
<evidence type="ECO:0000313" key="3">
    <source>
        <dbReference type="EMBL" id="MBO3738517.1"/>
    </source>
</evidence>
<dbReference type="InterPro" id="IPR050066">
    <property type="entry name" value="UvrABC_protein_C"/>
</dbReference>
<organism evidence="3 4">
    <name type="scientific">Actinoplanes flavus</name>
    <dbReference type="NCBI Taxonomy" id="2820290"/>
    <lineage>
        <taxon>Bacteria</taxon>
        <taxon>Bacillati</taxon>
        <taxon>Actinomycetota</taxon>
        <taxon>Actinomycetes</taxon>
        <taxon>Micromonosporales</taxon>
        <taxon>Micromonosporaceae</taxon>
        <taxon>Actinoplanes</taxon>
    </lineage>
</organism>
<dbReference type="InterPro" id="IPR035901">
    <property type="entry name" value="GIY-YIG_endonuc_sf"/>
</dbReference>
<reference evidence="3 4" key="1">
    <citation type="submission" date="2021-03" db="EMBL/GenBank/DDBJ databases">
        <title>Actinoplanes flavus sp. nov., a novel actinomycete isolated from Coconut Palm rhizosphere soil.</title>
        <authorList>
            <person name="Luo X."/>
        </authorList>
    </citation>
    <scope>NUCLEOTIDE SEQUENCE [LARGE SCALE GENOMIC DNA]</scope>
    <source>
        <strain evidence="3 4">NEAU-H7</strain>
    </source>
</reference>
<feature type="region of interest" description="Disordered" evidence="1">
    <location>
        <begin position="575"/>
        <end position="599"/>
    </location>
</feature>
<dbReference type="InterPro" id="IPR012337">
    <property type="entry name" value="RNaseH-like_sf"/>
</dbReference>
<dbReference type="NCBIfam" id="TIGR00573">
    <property type="entry name" value="dnaq"/>
    <property type="match status" value="1"/>
</dbReference>
<gene>
    <name evidence="3" type="ORF">J5X75_13400</name>
</gene>
<dbReference type="EMBL" id="JAGFNS010000007">
    <property type="protein sequence ID" value="MBO3738517.1"/>
    <property type="molecule type" value="Genomic_DNA"/>
</dbReference>
<dbReference type="PANTHER" id="PTHR30562">
    <property type="entry name" value="UVRC/OXIDOREDUCTASE"/>
    <property type="match status" value="1"/>
</dbReference>